<name>A0ABR3K071_9AGAR</name>
<reference evidence="2" key="1">
    <citation type="submission" date="2024-06" db="EMBL/GenBank/DDBJ databases">
        <title>Multi-omics analyses provide insights into the biosynthesis of the anticancer antibiotic pleurotin in Hohenbuehelia grisea.</title>
        <authorList>
            <person name="Weaver J.A."/>
            <person name="Alberti F."/>
        </authorList>
    </citation>
    <scope>NUCLEOTIDE SEQUENCE [LARGE SCALE GENOMIC DNA]</scope>
    <source>
        <strain evidence="2">T-177</strain>
    </source>
</reference>
<sequence length="114" mass="12655">MKYPERCRVQIVQDILTDNIGDALAAALGCNLSAACICDSAVGLHLAAFWIDKPFEKANKTILSKQNDIIRDMMSRLSSIPLPRRLPGGVKPFEYIRSGIACHLSELLSRRLEN</sequence>
<keyword evidence="2" id="KW-1185">Reference proteome</keyword>
<dbReference type="Proteomes" id="UP001556367">
    <property type="component" value="Unassembled WGS sequence"/>
</dbReference>
<evidence type="ECO:0000313" key="1">
    <source>
        <dbReference type="EMBL" id="KAL0961497.1"/>
    </source>
</evidence>
<comment type="caution">
    <text evidence="1">The sequence shown here is derived from an EMBL/GenBank/DDBJ whole genome shotgun (WGS) entry which is preliminary data.</text>
</comment>
<accession>A0ABR3K071</accession>
<proteinExistence type="predicted"/>
<evidence type="ECO:0000313" key="2">
    <source>
        <dbReference type="Proteomes" id="UP001556367"/>
    </source>
</evidence>
<organism evidence="1 2">
    <name type="scientific">Hohenbuehelia grisea</name>
    <dbReference type="NCBI Taxonomy" id="104357"/>
    <lineage>
        <taxon>Eukaryota</taxon>
        <taxon>Fungi</taxon>
        <taxon>Dikarya</taxon>
        <taxon>Basidiomycota</taxon>
        <taxon>Agaricomycotina</taxon>
        <taxon>Agaricomycetes</taxon>
        <taxon>Agaricomycetidae</taxon>
        <taxon>Agaricales</taxon>
        <taxon>Pleurotineae</taxon>
        <taxon>Pleurotaceae</taxon>
        <taxon>Hohenbuehelia</taxon>
    </lineage>
</organism>
<protein>
    <submittedName>
        <fullName evidence="1">Uncharacterized protein</fullName>
    </submittedName>
</protein>
<dbReference type="EMBL" id="JASNQZ010000001">
    <property type="protein sequence ID" value="KAL0961497.1"/>
    <property type="molecule type" value="Genomic_DNA"/>
</dbReference>
<gene>
    <name evidence="1" type="ORF">HGRIS_006439</name>
</gene>